<evidence type="ECO:0000313" key="2">
    <source>
        <dbReference type="Proteomes" id="UP000801492"/>
    </source>
</evidence>
<proteinExistence type="predicted"/>
<accession>A0A8K0CZC9</accession>
<dbReference type="EMBL" id="VTPC01007802">
    <property type="protein sequence ID" value="KAF2893628.1"/>
    <property type="molecule type" value="Genomic_DNA"/>
</dbReference>
<name>A0A8K0CZC9_IGNLU</name>
<dbReference type="AlphaFoldDB" id="A0A8K0CZC9"/>
<keyword evidence="2" id="KW-1185">Reference proteome</keyword>
<dbReference type="Proteomes" id="UP000801492">
    <property type="component" value="Unassembled WGS sequence"/>
</dbReference>
<evidence type="ECO:0000313" key="1">
    <source>
        <dbReference type="EMBL" id="KAF2893628.1"/>
    </source>
</evidence>
<comment type="caution">
    <text evidence="1">The sequence shown here is derived from an EMBL/GenBank/DDBJ whole genome shotgun (WGS) entry which is preliminary data.</text>
</comment>
<sequence>MEAVQLAIQNGVIVLQLPGHTTPRLGITQFQVANILNEAYLKTATTVNSTNGFRKCGMWPVDRDVFNDVGFASSHALQKVSTSNAIELNKSLHDSDTSDNDDDIPLSENLKKMQTPRLNGFF</sequence>
<dbReference type="OrthoDB" id="6775449at2759"/>
<reference evidence="1" key="1">
    <citation type="submission" date="2019-08" db="EMBL/GenBank/DDBJ databases">
        <title>The genome of the North American firefly Photinus pyralis.</title>
        <authorList>
            <consortium name="Photinus pyralis genome working group"/>
            <person name="Fallon T.R."/>
            <person name="Sander Lower S.E."/>
            <person name="Weng J.-K."/>
        </authorList>
    </citation>
    <scope>NUCLEOTIDE SEQUENCE</scope>
    <source>
        <strain evidence="1">TRF0915ILg1</strain>
        <tissue evidence="1">Whole body</tissue>
    </source>
</reference>
<organism evidence="1 2">
    <name type="scientific">Ignelater luminosus</name>
    <name type="common">Cucubano</name>
    <name type="synonym">Pyrophorus luminosus</name>
    <dbReference type="NCBI Taxonomy" id="2038154"/>
    <lineage>
        <taxon>Eukaryota</taxon>
        <taxon>Metazoa</taxon>
        <taxon>Ecdysozoa</taxon>
        <taxon>Arthropoda</taxon>
        <taxon>Hexapoda</taxon>
        <taxon>Insecta</taxon>
        <taxon>Pterygota</taxon>
        <taxon>Neoptera</taxon>
        <taxon>Endopterygota</taxon>
        <taxon>Coleoptera</taxon>
        <taxon>Polyphaga</taxon>
        <taxon>Elateriformia</taxon>
        <taxon>Elateroidea</taxon>
        <taxon>Elateridae</taxon>
        <taxon>Agrypninae</taxon>
        <taxon>Pyrophorini</taxon>
        <taxon>Ignelater</taxon>
    </lineage>
</organism>
<protein>
    <submittedName>
        <fullName evidence="1">Uncharacterized protein</fullName>
    </submittedName>
</protein>
<gene>
    <name evidence="1" type="ORF">ILUMI_12544</name>
</gene>